<dbReference type="Proteomes" id="UP000001744">
    <property type="component" value="Unassembled WGS sequence"/>
</dbReference>
<feature type="transmembrane region" description="Helical" evidence="1">
    <location>
        <begin position="177"/>
        <end position="195"/>
    </location>
</feature>
<dbReference type="InterPro" id="IPR013920">
    <property type="entry name" value="DUF1774_fun"/>
</dbReference>
<accession>B6JXJ6</accession>
<keyword evidence="1" id="KW-0472">Membrane</keyword>
<feature type="transmembrane region" description="Helical" evidence="1">
    <location>
        <begin position="51"/>
        <end position="74"/>
    </location>
</feature>
<evidence type="ECO:0000256" key="1">
    <source>
        <dbReference type="SAM" id="Phobius"/>
    </source>
</evidence>
<dbReference type="EMBL" id="KE651166">
    <property type="protein sequence ID" value="EEB05140.1"/>
    <property type="molecule type" value="Genomic_DNA"/>
</dbReference>
<dbReference type="JaponicusDB" id="SJAG_00138"/>
<evidence type="ECO:0000313" key="2">
    <source>
        <dbReference type="EMBL" id="EEB05140.1"/>
    </source>
</evidence>
<gene>
    <name evidence="2" type="ORF">SJAG_00138</name>
</gene>
<evidence type="ECO:0000313" key="3">
    <source>
        <dbReference type="Proteomes" id="UP000001744"/>
    </source>
</evidence>
<dbReference type="RefSeq" id="XP_002171433.1">
    <property type="nucleotide sequence ID" value="XM_002171397.2"/>
</dbReference>
<feature type="transmembrane region" description="Helical" evidence="1">
    <location>
        <begin position="226"/>
        <end position="244"/>
    </location>
</feature>
<keyword evidence="1" id="KW-0812">Transmembrane</keyword>
<protein>
    <submittedName>
        <fullName evidence="2">Fungal protein</fullName>
    </submittedName>
</protein>
<keyword evidence="3" id="KW-1185">Reference proteome</keyword>
<feature type="transmembrane region" description="Helical" evidence="1">
    <location>
        <begin position="148"/>
        <end position="165"/>
    </location>
</feature>
<sequence length="266" mass="29859">MPLLSAEGKLLVRNIIFLGLAFSSVIAHFFTSPSIQKVFRQNLTPFSANKVLLLFYFLAQMLSFAGMSAPLYFVQGEADEVVMAANKSILFISIFIFGWTFAWTGRSMVWSALLSLFMFSQASRMYFRNVRMHKGPVFYTTVKLPSKMFFAFSIWLLVYTMSAFFDCKSLPCRVFSNVMIWFIAGAYLVPIFAFYDATLAFLSSYIFFSMGVGQVMISLFTLQYVFAFLLSIILAVVGVGALFMPKRTPASPAGDVEQAPLLNDSA</sequence>
<feature type="transmembrane region" description="Helical" evidence="1">
    <location>
        <begin position="12"/>
        <end position="31"/>
    </location>
</feature>
<feature type="transmembrane region" description="Helical" evidence="1">
    <location>
        <begin position="108"/>
        <end position="127"/>
    </location>
</feature>
<reference evidence="2 3" key="1">
    <citation type="journal article" date="2011" name="Science">
        <title>Comparative functional genomics of the fission yeasts.</title>
        <authorList>
            <person name="Rhind N."/>
            <person name="Chen Z."/>
            <person name="Yassour M."/>
            <person name="Thompson D.A."/>
            <person name="Haas B.J."/>
            <person name="Habib N."/>
            <person name="Wapinski I."/>
            <person name="Roy S."/>
            <person name="Lin M.F."/>
            <person name="Heiman D.I."/>
            <person name="Young S.K."/>
            <person name="Furuya K."/>
            <person name="Guo Y."/>
            <person name="Pidoux A."/>
            <person name="Chen H.M."/>
            <person name="Robbertse B."/>
            <person name="Goldberg J.M."/>
            <person name="Aoki K."/>
            <person name="Bayne E.H."/>
            <person name="Berlin A.M."/>
            <person name="Desjardins C.A."/>
            <person name="Dobbs E."/>
            <person name="Dukaj L."/>
            <person name="Fan L."/>
            <person name="FitzGerald M.G."/>
            <person name="French C."/>
            <person name="Gujja S."/>
            <person name="Hansen K."/>
            <person name="Keifenheim D."/>
            <person name="Levin J.Z."/>
            <person name="Mosher R.A."/>
            <person name="Mueller C.A."/>
            <person name="Pfiffner J."/>
            <person name="Priest M."/>
            <person name="Russ C."/>
            <person name="Smialowska A."/>
            <person name="Swoboda P."/>
            <person name="Sykes S.M."/>
            <person name="Vaughn M."/>
            <person name="Vengrova S."/>
            <person name="Yoder R."/>
            <person name="Zeng Q."/>
            <person name="Allshire R."/>
            <person name="Baulcombe D."/>
            <person name="Birren B.W."/>
            <person name="Brown W."/>
            <person name="Ekwall K."/>
            <person name="Kellis M."/>
            <person name="Leatherwood J."/>
            <person name="Levin H."/>
            <person name="Margalit H."/>
            <person name="Martienssen R."/>
            <person name="Nieduszynski C.A."/>
            <person name="Spatafora J.W."/>
            <person name="Friedman N."/>
            <person name="Dalgaard J.Z."/>
            <person name="Baumann P."/>
            <person name="Niki H."/>
            <person name="Regev A."/>
            <person name="Nusbaum C."/>
        </authorList>
    </citation>
    <scope>NUCLEOTIDE SEQUENCE [LARGE SCALE GENOMIC DNA]</scope>
    <source>
        <strain evidence="3">yFS275 / FY16936</strain>
    </source>
</reference>
<proteinExistence type="predicted"/>
<dbReference type="PANTHER" id="PTHR37992:SF1">
    <property type="entry name" value="DUF1774-DOMAIN-CONTAINING PROTEIN"/>
    <property type="match status" value="1"/>
</dbReference>
<dbReference type="Pfam" id="PF08611">
    <property type="entry name" value="DUF1774"/>
    <property type="match status" value="1"/>
</dbReference>
<dbReference type="OrthoDB" id="3342455at2759"/>
<keyword evidence="1" id="KW-1133">Transmembrane helix</keyword>
<dbReference type="STRING" id="402676.B6JXJ6"/>
<name>B6JXJ6_SCHJY</name>
<dbReference type="VEuPathDB" id="FungiDB:SJAG_00138"/>
<dbReference type="GeneID" id="7049701"/>
<dbReference type="OMA" id="IWSILVY"/>
<organism evidence="2 3">
    <name type="scientific">Schizosaccharomyces japonicus (strain yFS275 / FY16936)</name>
    <name type="common">Fission yeast</name>
    <dbReference type="NCBI Taxonomy" id="402676"/>
    <lineage>
        <taxon>Eukaryota</taxon>
        <taxon>Fungi</taxon>
        <taxon>Dikarya</taxon>
        <taxon>Ascomycota</taxon>
        <taxon>Taphrinomycotina</taxon>
        <taxon>Schizosaccharomycetes</taxon>
        <taxon>Schizosaccharomycetales</taxon>
        <taxon>Schizosaccharomycetaceae</taxon>
        <taxon>Schizosaccharomyces</taxon>
    </lineage>
</organism>
<dbReference type="PANTHER" id="PTHR37992">
    <property type="entry name" value="EXPRESSED PROTEIN"/>
    <property type="match status" value="1"/>
</dbReference>
<feature type="transmembrane region" description="Helical" evidence="1">
    <location>
        <begin position="81"/>
        <end position="102"/>
    </location>
</feature>
<dbReference type="HOGENOM" id="CLU_1019986_0_0_1"/>
<dbReference type="AlphaFoldDB" id="B6JXJ6"/>